<dbReference type="InterPro" id="IPR001128">
    <property type="entry name" value="Cyt_P450"/>
</dbReference>
<gene>
    <name evidence="9" type="ORF">AWC23_06350</name>
</gene>
<keyword evidence="10" id="KW-1185">Reference proteome</keyword>
<evidence type="ECO:0000313" key="10">
    <source>
        <dbReference type="Proteomes" id="UP000193387"/>
    </source>
</evidence>
<keyword evidence="6 8" id="KW-0408">Iron</keyword>
<evidence type="ECO:0000256" key="2">
    <source>
        <dbReference type="ARBA" id="ARBA00010617"/>
    </source>
</evidence>
<protein>
    <recommendedName>
        <fullName evidence="11">Cytochrome P450</fullName>
    </recommendedName>
</protein>
<dbReference type="CDD" id="cd20625">
    <property type="entry name" value="CYP164-like"/>
    <property type="match status" value="1"/>
</dbReference>
<evidence type="ECO:0008006" key="11">
    <source>
        <dbReference type="Google" id="ProtNLM"/>
    </source>
</evidence>
<proteinExistence type="inferred from homology"/>
<dbReference type="Pfam" id="PF00067">
    <property type="entry name" value="p450"/>
    <property type="match status" value="1"/>
</dbReference>
<keyword evidence="7 8" id="KW-0503">Monooxygenase</keyword>
<dbReference type="RefSeq" id="WP_158090683.1">
    <property type="nucleotide sequence ID" value="NZ_AP022573.1"/>
</dbReference>
<sequence>MAEIVARMSPLDDLLSDEAITDPTAYFNRLRAEDPVYWNGRWNGWIITNYDDVVAGFRDHAKLSSDRFDGPFAKDIVESASRYTQLIEFMNKWMFTKDRPYHTHLRSLINTAFTPKSVEVLRPRIRELVRELAAPLRGRDRVNFFAEFAFTLPIIVIAEYLGVPASRRLELRSWSEDLGAVIFSEAANPDRFATGEQAMTALVELIRPIVRQRAENPADDLISAMVHAQLDGDRFTEDEIIANAVLMVFAGHETTMNLLANGIVAFNGFPEHWHRLADDDRAARTAVEEVLRFDGPIRALARWAKEPLQLGGKHIMRYDRLLLVQHAANHDPRAFHEPEHFDPLRWPNRHLGFGQGIHTCLGAPLARMEAQEAFAYLAAEFAPIEVLTTELTYNKVVVSRSLRNLDVRLHDR</sequence>
<dbReference type="InterPro" id="IPR002397">
    <property type="entry name" value="Cyt_P450_B"/>
</dbReference>
<dbReference type="InterPro" id="IPR017972">
    <property type="entry name" value="Cyt_P450_CS"/>
</dbReference>
<organism evidence="9 10">
    <name type="scientific">Mycobacterium saskatchewanense</name>
    <dbReference type="NCBI Taxonomy" id="220927"/>
    <lineage>
        <taxon>Bacteria</taxon>
        <taxon>Bacillati</taxon>
        <taxon>Actinomycetota</taxon>
        <taxon>Actinomycetes</taxon>
        <taxon>Mycobacteriales</taxon>
        <taxon>Mycobacteriaceae</taxon>
        <taxon>Mycobacterium</taxon>
        <taxon>Mycobacterium simiae complex</taxon>
    </lineage>
</organism>
<dbReference type="PANTHER" id="PTHR46696:SF1">
    <property type="entry name" value="CYTOCHROME P450 YJIB-RELATED"/>
    <property type="match status" value="1"/>
</dbReference>
<dbReference type="EMBL" id="LQPR01000013">
    <property type="protein sequence ID" value="ORW73702.1"/>
    <property type="molecule type" value="Genomic_DNA"/>
</dbReference>
<evidence type="ECO:0000256" key="1">
    <source>
        <dbReference type="ARBA" id="ARBA00001971"/>
    </source>
</evidence>
<dbReference type="GO" id="GO:0016705">
    <property type="term" value="F:oxidoreductase activity, acting on paired donors, with incorporation or reduction of molecular oxygen"/>
    <property type="evidence" value="ECO:0007669"/>
    <property type="project" value="InterPro"/>
</dbReference>
<dbReference type="PRINTS" id="PR00359">
    <property type="entry name" value="BP450"/>
</dbReference>
<keyword evidence="3 8" id="KW-0349">Heme</keyword>
<dbReference type="GO" id="GO:0005506">
    <property type="term" value="F:iron ion binding"/>
    <property type="evidence" value="ECO:0007669"/>
    <property type="project" value="InterPro"/>
</dbReference>
<keyword evidence="5 8" id="KW-0560">Oxidoreductase</keyword>
<dbReference type="GO" id="GO:0020037">
    <property type="term" value="F:heme binding"/>
    <property type="evidence" value="ECO:0007669"/>
    <property type="project" value="InterPro"/>
</dbReference>
<dbReference type="Proteomes" id="UP000193387">
    <property type="component" value="Unassembled WGS sequence"/>
</dbReference>
<dbReference type="InterPro" id="IPR036396">
    <property type="entry name" value="Cyt_P450_sf"/>
</dbReference>
<evidence type="ECO:0000256" key="3">
    <source>
        <dbReference type="ARBA" id="ARBA00022617"/>
    </source>
</evidence>
<dbReference type="PROSITE" id="PS00086">
    <property type="entry name" value="CYTOCHROME_P450"/>
    <property type="match status" value="1"/>
</dbReference>
<reference evidence="9 10" key="1">
    <citation type="submission" date="2016-01" db="EMBL/GenBank/DDBJ databases">
        <title>The new phylogeny of the genus Mycobacterium.</title>
        <authorList>
            <person name="Tarcisio F."/>
            <person name="Conor M."/>
            <person name="Antonella G."/>
            <person name="Elisabetta G."/>
            <person name="Giulia F.S."/>
            <person name="Sara T."/>
            <person name="Anna F."/>
            <person name="Clotilde B."/>
            <person name="Roberto B."/>
            <person name="Veronica D.S."/>
            <person name="Fabio R."/>
            <person name="Monica P."/>
            <person name="Olivier J."/>
            <person name="Enrico T."/>
            <person name="Nicola S."/>
        </authorList>
    </citation>
    <scope>NUCLEOTIDE SEQUENCE [LARGE SCALE GENOMIC DNA]</scope>
    <source>
        <strain evidence="9 10">DSM 44616</strain>
    </source>
</reference>
<evidence type="ECO:0000313" key="9">
    <source>
        <dbReference type="EMBL" id="ORW73702.1"/>
    </source>
</evidence>
<evidence type="ECO:0000256" key="4">
    <source>
        <dbReference type="ARBA" id="ARBA00022723"/>
    </source>
</evidence>
<comment type="similarity">
    <text evidence="2 8">Belongs to the cytochrome P450 family.</text>
</comment>
<evidence type="ECO:0000256" key="8">
    <source>
        <dbReference type="RuleBase" id="RU000461"/>
    </source>
</evidence>
<dbReference type="SUPFAM" id="SSF48264">
    <property type="entry name" value="Cytochrome P450"/>
    <property type="match status" value="1"/>
</dbReference>
<evidence type="ECO:0000256" key="6">
    <source>
        <dbReference type="ARBA" id="ARBA00023004"/>
    </source>
</evidence>
<keyword evidence="4 8" id="KW-0479">Metal-binding</keyword>
<comment type="caution">
    <text evidence="9">The sequence shown here is derived from an EMBL/GenBank/DDBJ whole genome shotgun (WGS) entry which is preliminary data.</text>
</comment>
<accession>A0AAJ3TXX2</accession>
<dbReference type="AlphaFoldDB" id="A0AAJ3TXX2"/>
<dbReference type="FunFam" id="1.10.630.10:FF:000018">
    <property type="entry name" value="Cytochrome P450 monooxygenase"/>
    <property type="match status" value="1"/>
</dbReference>
<dbReference type="GO" id="GO:0004497">
    <property type="term" value="F:monooxygenase activity"/>
    <property type="evidence" value="ECO:0007669"/>
    <property type="project" value="UniProtKB-KW"/>
</dbReference>
<evidence type="ECO:0000256" key="7">
    <source>
        <dbReference type="ARBA" id="ARBA00023033"/>
    </source>
</evidence>
<evidence type="ECO:0000256" key="5">
    <source>
        <dbReference type="ARBA" id="ARBA00023002"/>
    </source>
</evidence>
<comment type="cofactor">
    <cofactor evidence="1">
        <name>heme</name>
        <dbReference type="ChEBI" id="CHEBI:30413"/>
    </cofactor>
</comment>
<name>A0AAJ3TXX2_9MYCO</name>
<dbReference type="Gene3D" id="1.10.630.10">
    <property type="entry name" value="Cytochrome P450"/>
    <property type="match status" value="1"/>
</dbReference>
<dbReference type="PANTHER" id="PTHR46696">
    <property type="entry name" value="P450, PUTATIVE (EUROFUNG)-RELATED"/>
    <property type="match status" value="1"/>
</dbReference>